<dbReference type="AlphaFoldDB" id="A0A6C0P4Q6"/>
<dbReference type="EMBL" id="CP048286">
    <property type="protein sequence ID" value="QHW33236.1"/>
    <property type="molecule type" value="Genomic_DNA"/>
</dbReference>
<dbReference type="Pfam" id="PF07799">
    <property type="entry name" value="DUF1643"/>
    <property type="match status" value="1"/>
</dbReference>
<evidence type="ECO:0000313" key="1">
    <source>
        <dbReference type="EMBL" id="QHW33236.1"/>
    </source>
</evidence>
<proteinExistence type="predicted"/>
<reference evidence="1 2" key="1">
    <citation type="submission" date="2020-02" db="EMBL/GenBank/DDBJ databases">
        <title>Paenibacillus sp. nov., isolated from rhizosphere soil of tomato.</title>
        <authorList>
            <person name="Weon H.-Y."/>
            <person name="Lee S.A."/>
        </authorList>
    </citation>
    <scope>NUCLEOTIDE SEQUENCE [LARGE SCALE GENOMIC DNA]</scope>
    <source>
        <strain evidence="1 2">14171R-81</strain>
    </source>
</reference>
<dbReference type="InterPro" id="IPR012441">
    <property type="entry name" value="DUF1643"/>
</dbReference>
<name>A0A6C0P4Q6_9BACL</name>
<gene>
    <name evidence="1" type="ORF">GZH47_22230</name>
</gene>
<keyword evidence="2" id="KW-1185">Reference proteome</keyword>
<organism evidence="1 2">
    <name type="scientific">Paenibacillus rhizovicinus</name>
    <dbReference type="NCBI Taxonomy" id="2704463"/>
    <lineage>
        <taxon>Bacteria</taxon>
        <taxon>Bacillati</taxon>
        <taxon>Bacillota</taxon>
        <taxon>Bacilli</taxon>
        <taxon>Bacillales</taxon>
        <taxon>Paenibacillaceae</taxon>
        <taxon>Paenibacillus</taxon>
    </lineage>
</organism>
<evidence type="ECO:0000313" key="2">
    <source>
        <dbReference type="Proteomes" id="UP000479114"/>
    </source>
</evidence>
<dbReference type="KEGG" id="prz:GZH47_22230"/>
<accession>A0A6C0P4Q6</accession>
<dbReference type="RefSeq" id="WP_162643215.1">
    <property type="nucleotide sequence ID" value="NZ_CP048286.1"/>
</dbReference>
<sequence>MRLSAIFDEQKMYRYSLTREWDTGLPRLLYIMLNPSTASEVTEDQTSKQCLFFAKKLGFGSFEVVNLFSFISTNPQKLIESMDPIGKDNDKHIIEAAARSETIVAAWGEKHFLNKRNQVVMDMLQQNGFELFCLMKTKSGHPRHPSRLKHDIRELIPLF</sequence>
<protein>
    <submittedName>
        <fullName evidence="1">DUF1643 domain-containing protein</fullName>
    </submittedName>
</protein>
<dbReference type="Proteomes" id="UP000479114">
    <property type="component" value="Chromosome"/>
</dbReference>